<evidence type="ECO:0000313" key="2">
    <source>
        <dbReference type="Proteomes" id="UP000532936"/>
    </source>
</evidence>
<dbReference type="AlphaFoldDB" id="A0A7W6A3A0"/>
<evidence type="ECO:0000313" key="1">
    <source>
        <dbReference type="EMBL" id="MBB3871382.1"/>
    </source>
</evidence>
<dbReference type="Proteomes" id="UP000532936">
    <property type="component" value="Unassembled WGS sequence"/>
</dbReference>
<comment type="caution">
    <text evidence="1">The sequence shown here is derived from an EMBL/GenBank/DDBJ whole genome shotgun (WGS) entry which is preliminary data.</text>
</comment>
<organism evidence="1 2">
    <name type="scientific">Brevundimonas mediterranea</name>
    <dbReference type="NCBI Taxonomy" id="74329"/>
    <lineage>
        <taxon>Bacteria</taxon>
        <taxon>Pseudomonadati</taxon>
        <taxon>Pseudomonadota</taxon>
        <taxon>Alphaproteobacteria</taxon>
        <taxon>Caulobacterales</taxon>
        <taxon>Caulobacteraceae</taxon>
        <taxon>Brevundimonas</taxon>
    </lineage>
</organism>
<sequence length="103" mass="11603">MAESHTPTFADLFAEWDNLRRFDGFLPDEFASYEACCAAERDYEARIGRCESLLLAHTPTSEREVAWLLEVINSGEGFTPQTLATLGRVQAWMMSRGMTAHTV</sequence>
<protein>
    <submittedName>
        <fullName evidence="1">Uncharacterized protein</fullName>
    </submittedName>
</protein>
<reference evidence="1 2" key="1">
    <citation type="submission" date="2020-08" db="EMBL/GenBank/DDBJ databases">
        <title>Genomic Encyclopedia of Type Strains, Phase IV (KMG-IV): sequencing the most valuable type-strain genomes for metagenomic binning, comparative biology and taxonomic classification.</title>
        <authorList>
            <person name="Goeker M."/>
        </authorList>
    </citation>
    <scope>NUCLEOTIDE SEQUENCE [LARGE SCALE GENOMIC DNA]</scope>
    <source>
        <strain evidence="1 2">DSM 14878</strain>
    </source>
</reference>
<proteinExistence type="predicted"/>
<gene>
    <name evidence="1" type="ORF">GGR11_000896</name>
</gene>
<accession>A0A7W6A3A0</accession>
<dbReference type="RefSeq" id="WP_183195586.1">
    <property type="nucleotide sequence ID" value="NZ_JACIDA010000001.1"/>
</dbReference>
<name>A0A7W6A3A0_9CAUL</name>
<dbReference type="EMBL" id="JACIDA010000001">
    <property type="protein sequence ID" value="MBB3871382.1"/>
    <property type="molecule type" value="Genomic_DNA"/>
</dbReference>